<evidence type="ECO:0000256" key="2">
    <source>
        <dbReference type="ARBA" id="ARBA00022448"/>
    </source>
</evidence>
<sequence length="368" mass="40007">MIYFIYLLIVVALIDVLFQLTLISLFTLAFLLYGLSLILGSLISGFCLDKFDFKLIGAIGLFATGFILLGYLLTDAQLLHFFHGLASGLLLPVPFVYLAKLKHDTTKHRLILFSCLSIALALIVGSVLGLMIEPKFSQNYVVVPLGILMIIAAVLVLVLLPSESKVTEENRTLSATLNLVKSLLNEQQIGFAYGGALLFMFVNGALAYLLPVKIDALGYDNHLFLLLLVTVALVSSLIYVLPINRLDQRFSKSLLMTVGVLIQAICLFLLGVFKLKTLLFIVIILYGIGFAAVLSSILTLVVDGSVQANRGIAYGLLACFSTFGLIFGVFIPAFFPTLFTSFFISGLVLTLCSAYLFASIKLNQGASS</sequence>
<dbReference type="InterPro" id="IPR020846">
    <property type="entry name" value="MFS_dom"/>
</dbReference>
<dbReference type="InterPro" id="IPR011701">
    <property type="entry name" value="MFS"/>
</dbReference>
<evidence type="ECO:0000313" key="9">
    <source>
        <dbReference type="EMBL" id="GAA4079316.1"/>
    </source>
</evidence>
<keyword evidence="3" id="KW-1003">Cell membrane</keyword>
<feature type="transmembrane region" description="Helical" evidence="7">
    <location>
        <begin position="138"/>
        <end position="160"/>
    </location>
</feature>
<reference evidence="10" key="1">
    <citation type="journal article" date="2019" name="Int. J. Syst. Evol. Microbiol.">
        <title>The Global Catalogue of Microorganisms (GCM) 10K type strain sequencing project: providing services to taxonomists for standard genome sequencing and annotation.</title>
        <authorList>
            <consortium name="The Broad Institute Genomics Platform"/>
            <consortium name="The Broad Institute Genome Sequencing Center for Infectious Disease"/>
            <person name="Wu L."/>
            <person name="Ma J."/>
        </authorList>
    </citation>
    <scope>NUCLEOTIDE SEQUENCE [LARGE SCALE GENOMIC DNA]</scope>
    <source>
        <strain evidence="10">JCM 17250</strain>
    </source>
</reference>
<dbReference type="PROSITE" id="PS50850">
    <property type="entry name" value="MFS"/>
    <property type="match status" value="1"/>
</dbReference>
<evidence type="ECO:0000313" key="10">
    <source>
        <dbReference type="Proteomes" id="UP001501734"/>
    </source>
</evidence>
<name>A0ABP7W1Z0_9BACI</name>
<feature type="domain" description="Major facilitator superfamily (MFS) profile" evidence="8">
    <location>
        <begin position="1"/>
        <end position="364"/>
    </location>
</feature>
<feature type="transmembrane region" description="Helical" evidence="7">
    <location>
        <begin position="314"/>
        <end position="335"/>
    </location>
</feature>
<evidence type="ECO:0000256" key="7">
    <source>
        <dbReference type="SAM" id="Phobius"/>
    </source>
</evidence>
<gene>
    <name evidence="9" type="ORF">GCM10022410_24420</name>
</gene>
<dbReference type="PANTHER" id="PTHR43124">
    <property type="entry name" value="PURINE EFFLUX PUMP PBUE"/>
    <property type="match status" value="1"/>
</dbReference>
<feature type="transmembrane region" description="Helical" evidence="7">
    <location>
        <begin position="341"/>
        <end position="358"/>
    </location>
</feature>
<keyword evidence="6 7" id="KW-0472">Membrane</keyword>
<dbReference type="InterPro" id="IPR036259">
    <property type="entry name" value="MFS_trans_sf"/>
</dbReference>
<dbReference type="Proteomes" id="UP001501734">
    <property type="component" value="Unassembled WGS sequence"/>
</dbReference>
<feature type="transmembrane region" description="Helical" evidence="7">
    <location>
        <begin position="5"/>
        <end position="24"/>
    </location>
</feature>
<feature type="transmembrane region" description="Helical" evidence="7">
    <location>
        <begin position="55"/>
        <end position="73"/>
    </location>
</feature>
<dbReference type="EMBL" id="BAABDL010000139">
    <property type="protein sequence ID" value="GAA4079316.1"/>
    <property type="molecule type" value="Genomic_DNA"/>
</dbReference>
<comment type="caution">
    <text evidence="9">The sequence shown here is derived from an EMBL/GenBank/DDBJ whole genome shotgun (WGS) entry which is preliminary data.</text>
</comment>
<dbReference type="RefSeq" id="WP_344913678.1">
    <property type="nucleotide sequence ID" value="NZ_BAABDL010000139.1"/>
</dbReference>
<evidence type="ECO:0000256" key="5">
    <source>
        <dbReference type="ARBA" id="ARBA00022989"/>
    </source>
</evidence>
<evidence type="ECO:0000256" key="4">
    <source>
        <dbReference type="ARBA" id="ARBA00022692"/>
    </source>
</evidence>
<feature type="transmembrane region" description="Helical" evidence="7">
    <location>
        <begin position="191"/>
        <end position="210"/>
    </location>
</feature>
<dbReference type="Pfam" id="PF07690">
    <property type="entry name" value="MFS_1"/>
    <property type="match status" value="1"/>
</dbReference>
<dbReference type="SUPFAM" id="SSF103473">
    <property type="entry name" value="MFS general substrate transporter"/>
    <property type="match status" value="1"/>
</dbReference>
<keyword evidence="5 7" id="KW-1133">Transmembrane helix</keyword>
<feature type="transmembrane region" description="Helical" evidence="7">
    <location>
        <begin position="279"/>
        <end position="302"/>
    </location>
</feature>
<feature type="transmembrane region" description="Helical" evidence="7">
    <location>
        <begin position="30"/>
        <end position="48"/>
    </location>
</feature>
<proteinExistence type="predicted"/>
<evidence type="ECO:0000256" key="1">
    <source>
        <dbReference type="ARBA" id="ARBA00004651"/>
    </source>
</evidence>
<dbReference type="Gene3D" id="1.20.1250.20">
    <property type="entry name" value="MFS general substrate transporter like domains"/>
    <property type="match status" value="2"/>
</dbReference>
<feature type="transmembrane region" description="Helical" evidence="7">
    <location>
        <begin position="79"/>
        <end position="98"/>
    </location>
</feature>
<keyword evidence="4 7" id="KW-0812">Transmembrane</keyword>
<evidence type="ECO:0000256" key="3">
    <source>
        <dbReference type="ARBA" id="ARBA00022475"/>
    </source>
</evidence>
<keyword evidence="10" id="KW-1185">Reference proteome</keyword>
<comment type="subcellular location">
    <subcellularLocation>
        <location evidence="1">Cell membrane</location>
        <topology evidence="1">Multi-pass membrane protein</topology>
    </subcellularLocation>
</comment>
<protein>
    <submittedName>
        <fullName evidence="9">MFS transporter</fullName>
    </submittedName>
</protein>
<organism evidence="9 10">
    <name type="scientific">Amphibacillus indicireducens</name>
    <dbReference type="NCBI Taxonomy" id="1076330"/>
    <lineage>
        <taxon>Bacteria</taxon>
        <taxon>Bacillati</taxon>
        <taxon>Bacillota</taxon>
        <taxon>Bacilli</taxon>
        <taxon>Bacillales</taxon>
        <taxon>Bacillaceae</taxon>
        <taxon>Amphibacillus</taxon>
    </lineage>
</organism>
<evidence type="ECO:0000259" key="8">
    <source>
        <dbReference type="PROSITE" id="PS50850"/>
    </source>
</evidence>
<evidence type="ECO:0000256" key="6">
    <source>
        <dbReference type="ARBA" id="ARBA00023136"/>
    </source>
</evidence>
<feature type="transmembrane region" description="Helical" evidence="7">
    <location>
        <begin position="110"/>
        <end position="132"/>
    </location>
</feature>
<accession>A0ABP7W1Z0</accession>
<feature type="transmembrane region" description="Helical" evidence="7">
    <location>
        <begin position="253"/>
        <end position="273"/>
    </location>
</feature>
<dbReference type="PANTHER" id="PTHR43124:SF3">
    <property type="entry name" value="CHLORAMPHENICOL EFFLUX PUMP RV0191"/>
    <property type="match status" value="1"/>
</dbReference>
<feature type="transmembrane region" description="Helical" evidence="7">
    <location>
        <begin position="222"/>
        <end position="241"/>
    </location>
</feature>
<keyword evidence="2" id="KW-0813">Transport</keyword>
<dbReference type="InterPro" id="IPR050189">
    <property type="entry name" value="MFS_Efflux_Transporters"/>
</dbReference>